<keyword evidence="2" id="KW-1185">Reference proteome</keyword>
<dbReference type="RefSeq" id="WP_227577814.1">
    <property type="nucleotide sequence ID" value="NZ_CP101987.1"/>
</dbReference>
<evidence type="ECO:0000313" key="2">
    <source>
        <dbReference type="Proteomes" id="UP001316384"/>
    </source>
</evidence>
<dbReference type="EMBL" id="CP101987">
    <property type="protein sequence ID" value="UUI72251.1"/>
    <property type="molecule type" value="Genomic_DNA"/>
</dbReference>
<protein>
    <submittedName>
        <fullName evidence="1">Uncharacterized protein</fullName>
    </submittedName>
</protein>
<reference evidence="1 2" key="1">
    <citation type="submission" date="2022-07" db="EMBL/GenBank/DDBJ databases">
        <title>Novel species in genus cellulomonas.</title>
        <authorList>
            <person name="Ye L."/>
        </authorList>
    </citation>
    <scope>NUCLEOTIDE SEQUENCE [LARGE SCALE GENOMIC DNA]</scope>
    <source>
        <strain evidence="2">zg-B89</strain>
    </source>
</reference>
<organism evidence="1 2">
    <name type="scientific">Cellulomonas xiejunii</name>
    <dbReference type="NCBI Taxonomy" id="2968083"/>
    <lineage>
        <taxon>Bacteria</taxon>
        <taxon>Bacillati</taxon>
        <taxon>Actinomycetota</taxon>
        <taxon>Actinomycetes</taxon>
        <taxon>Micrococcales</taxon>
        <taxon>Cellulomonadaceae</taxon>
        <taxon>Cellulomonas</taxon>
    </lineage>
</organism>
<sequence>MDVDAVAWVRWATVGAGGHVARRTSAWWERLVAAREGRAPQPLVHAVLEVVVDGVAMDVDMGPTWGRTRGTRRVVLSGPVGSRWLGWCALFRYELRVVDAGRRPPGVLEVGDELRLPADVLALLADVPAYTWGRDEAAVGEMWTSNSVVSWLLERAGVRGVEPPRGYRAPGWAAGARVARR</sequence>
<proteinExistence type="predicted"/>
<name>A0ABY5KS18_9CELL</name>
<evidence type="ECO:0000313" key="1">
    <source>
        <dbReference type="EMBL" id="UUI72251.1"/>
    </source>
</evidence>
<accession>A0ABY5KS18</accession>
<dbReference type="Proteomes" id="UP001316384">
    <property type="component" value="Chromosome"/>
</dbReference>
<gene>
    <name evidence="1" type="ORF">NP048_01940</name>
</gene>